<reference evidence="2" key="1">
    <citation type="journal article" date="2019" name="Int. J. Syst. Evol. Microbiol.">
        <title>The Global Catalogue of Microorganisms (GCM) 10K type strain sequencing project: providing services to taxonomists for standard genome sequencing and annotation.</title>
        <authorList>
            <consortium name="The Broad Institute Genomics Platform"/>
            <consortium name="The Broad Institute Genome Sequencing Center for Infectious Disease"/>
            <person name="Wu L."/>
            <person name="Ma J."/>
        </authorList>
    </citation>
    <scope>NUCLEOTIDE SEQUENCE [LARGE SCALE GENOMIC DNA]</scope>
    <source>
        <strain evidence="2">CCUG 37865</strain>
    </source>
</reference>
<dbReference type="Gene3D" id="1.10.10.10">
    <property type="entry name" value="Winged helix-like DNA-binding domain superfamily/Winged helix DNA-binding domain"/>
    <property type="match status" value="1"/>
</dbReference>
<gene>
    <name evidence="1" type="ORF">ACFOY7_05180</name>
</gene>
<accession>A0ABV8WU26</accession>
<evidence type="ECO:0000313" key="1">
    <source>
        <dbReference type="EMBL" id="MFC4402458.1"/>
    </source>
</evidence>
<organism evidence="1 2">
    <name type="scientific">Gracilibacillus xinjiangensis</name>
    <dbReference type="NCBI Taxonomy" id="1193282"/>
    <lineage>
        <taxon>Bacteria</taxon>
        <taxon>Bacillati</taxon>
        <taxon>Bacillota</taxon>
        <taxon>Bacilli</taxon>
        <taxon>Bacillales</taxon>
        <taxon>Bacillaceae</taxon>
        <taxon>Gracilibacillus</taxon>
    </lineage>
</organism>
<comment type="caution">
    <text evidence="1">The sequence shown here is derived from an EMBL/GenBank/DDBJ whole genome shotgun (WGS) entry which is preliminary data.</text>
</comment>
<protein>
    <submittedName>
        <fullName evidence="1">Uncharacterized protein</fullName>
    </submittedName>
</protein>
<dbReference type="InterPro" id="IPR013324">
    <property type="entry name" value="RNA_pol_sigma_r3/r4-like"/>
</dbReference>
<dbReference type="Proteomes" id="UP001595882">
    <property type="component" value="Unassembled WGS sequence"/>
</dbReference>
<dbReference type="RefSeq" id="WP_390250069.1">
    <property type="nucleotide sequence ID" value="NZ_JBHSDT010000004.1"/>
</dbReference>
<dbReference type="InterPro" id="IPR036388">
    <property type="entry name" value="WH-like_DNA-bd_sf"/>
</dbReference>
<name>A0ABV8WU26_9BACI</name>
<proteinExistence type="predicted"/>
<evidence type="ECO:0000313" key="2">
    <source>
        <dbReference type="Proteomes" id="UP001595882"/>
    </source>
</evidence>
<sequence>MCYLLTNEQSVAEEITSQIFNEIYDKGHFRESDQHILYQHVVANLQNSLLVKRKGSRRQGVNREHFLINEAFLFLPIRERMILGLTHICSLPIEVISSLLDVPKQEVKESLYNSREFLTDLLHKKGIREQLPLLS</sequence>
<keyword evidence="2" id="KW-1185">Reference proteome</keyword>
<dbReference type="EMBL" id="JBHSDT010000004">
    <property type="protein sequence ID" value="MFC4402458.1"/>
    <property type="molecule type" value="Genomic_DNA"/>
</dbReference>
<dbReference type="SUPFAM" id="SSF88659">
    <property type="entry name" value="Sigma3 and sigma4 domains of RNA polymerase sigma factors"/>
    <property type="match status" value="1"/>
</dbReference>